<feature type="compositionally biased region" description="Basic and acidic residues" evidence="1">
    <location>
        <begin position="53"/>
        <end position="62"/>
    </location>
</feature>
<reference evidence="2 3" key="1">
    <citation type="journal article" date="2024" name="J Genomics">
        <title>Draft genome sequencing and assembly of Favolaschia claudopus CIRM-BRFM 2984 isolated from oak limbs.</title>
        <authorList>
            <person name="Navarro D."/>
            <person name="Drula E."/>
            <person name="Chaduli D."/>
            <person name="Cazenave R."/>
            <person name="Ahrendt S."/>
            <person name="Wang J."/>
            <person name="Lipzen A."/>
            <person name="Daum C."/>
            <person name="Barry K."/>
            <person name="Grigoriev I.V."/>
            <person name="Favel A."/>
            <person name="Rosso M.N."/>
            <person name="Martin F."/>
        </authorList>
    </citation>
    <scope>NUCLEOTIDE SEQUENCE [LARGE SCALE GENOMIC DNA]</scope>
    <source>
        <strain evidence="2 3">CIRM-BRFM 2984</strain>
    </source>
</reference>
<dbReference type="AlphaFoldDB" id="A0AAW0EI76"/>
<feature type="region of interest" description="Disordered" evidence="1">
    <location>
        <begin position="1"/>
        <end position="77"/>
    </location>
</feature>
<evidence type="ECO:0000313" key="2">
    <source>
        <dbReference type="EMBL" id="KAK7063792.1"/>
    </source>
</evidence>
<evidence type="ECO:0000313" key="3">
    <source>
        <dbReference type="Proteomes" id="UP001362999"/>
    </source>
</evidence>
<name>A0AAW0EI76_9AGAR</name>
<protein>
    <submittedName>
        <fullName evidence="2">Uncharacterized protein</fullName>
    </submittedName>
</protein>
<sequence length="457" mass="50977">MAKTSMKRKRSSSPSKTKASPKARKRARQNQEVVEISDGSDEDDLESILALIKESEEKERRAQNVAGSSRSSELIDVDGEVEDDAAMARRLAAEWGTLEPEPTQPSAKNVSETVDVDDWKSPTTTSGTLAKSRDFSETDHLPPDERLAEYRTLFTSERDCSNCGKPIKSPRGYVRNVLLCDNYGGPTAIFDYAFTCVLFVLRHKSLQRMFCSSRMSQIMQGPCKERRLHSRNVLFRFPRLGPDSRALLLAQQQQHKTASVGPGGTGYGTDGRGDYASNSRSRGKGKGKGRGGNPAKVSQTAEMASHWDDIIVRVLNTLTSLLPSPYADSAQVYDMLPHPSIGHLLALSQLSELLASLLRNDSVSDWITRSEVYYAMIGLLRRMADCELTVEVLITSRFSIDKSSGLEEWMWEDGEIAWQKDKQGRIERGPALYDHFKKLTRQCEAFLAGAQHMMSEK</sequence>
<dbReference type="EMBL" id="JAWWNJ010000001">
    <property type="protein sequence ID" value="KAK7063792.1"/>
    <property type="molecule type" value="Genomic_DNA"/>
</dbReference>
<proteinExistence type="predicted"/>
<dbReference type="Proteomes" id="UP001362999">
    <property type="component" value="Unassembled WGS sequence"/>
</dbReference>
<keyword evidence="3" id="KW-1185">Reference proteome</keyword>
<organism evidence="2 3">
    <name type="scientific">Favolaschia claudopus</name>
    <dbReference type="NCBI Taxonomy" id="2862362"/>
    <lineage>
        <taxon>Eukaryota</taxon>
        <taxon>Fungi</taxon>
        <taxon>Dikarya</taxon>
        <taxon>Basidiomycota</taxon>
        <taxon>Agaricomycotina</taxon>
        <taxon>Agaricomycetes</taxon>
        <taxon>Agaricomycetidae</taxon>
        <taxon>Agaricales</taxon>
        <taxon>Marasmiineae</taxon>
        <taxon>Mycenaceae</taxon>
        <taxon>Favolaschia</taxon>
    </lineage>
</organism>
<feature type="region of interest" description="Disordered" evidence="1">
    <location>
        <begin position="117"/>
        <end position="141"/>
    </location>
</feature>
<feature type="compositionally biased region" description="Gly residues" evidence="1">
    <location>
        <begin position="261"/>
        <end position="270"/>
    </location>
</feature>
<feature type="compositionally biased region" description="Basic residues" evidence="1">
    <location>
        <begin position="1"/>
        <end position="11"/>
    </location>
</feature>
<feature type="region of interest" description="Disordered" evidence="1">
    <location>
        <begin position="251"/>
        <end position="298"/>
    </location>
</feature>
<comment type="caution">
    <text evidence="2">The sequence shown here is derived from an EMBL/GenBank/DDBJ whole genome shotgun (WGS) entry which is preliminary data.</text>
</comment>
<accession>A0AAW0EI76</accession>
<feature type="compositionally biased region" description="Basic and acidic residues" evidence="1">
    <location>
        <begin position="131"/>
        <end position="141"/>
    </location>
</feature>
<feature type="compositionally biased region" description="Basic residues" evidence="1">
    <location>
        <begin position="19"/>
        <end position="28"/>
    </location>
</feature>
<gene>
    <name evidence="2" type="ORF">R3P38DRAFT_3164771</name>
</gene>
<evidence type="ECO:0000256" key="1">
    <source>
        <dbReference type="SAM" id="MobiDB-lite"/>
    </source>
</evidence>